<dbReference type="SUPFAM" id="SSF49854">
    <property type="entry name" value="Spermadhesin, CUB domain"/>
    <property type="match status" value="1"/>
</dbReference>
<dbReference type="AlphaFoldDB" id="A0AAV2PRN1"/>
<comment type="caution">
    <text evidence="4">The sequence shown here is derived from an EMBL/GenBank/DDBJ whole genome shotgun (WGS) entry which is preliminary data.</text>
</comment>
<dbReference type="EMBL" id="CAXKWB010001026">
    <property type="protein sequence ID" value="CAL4063155.1"/>
    <property type="molecule type" value="Genomic_DNA"/>
</dbReference>
<dbReference type="Gene3D" id="2.60.120.290">
    <property type="entry name" value="Spermadhesin, CUB domain"/>
    <property type="match status" value="1"/>
</dbReference>
<keyword evidence="1" id="KW-1015">Disulfide bond</keyword>
<evidence type="ECO:0000313" key="5">
    <source>
        <dbReference type="Proteomes" id="UP001497623"/>
    </source>
</evidence>
<dbReference type="PROSITE" id="PS01180">
    <property type="entry name" value="CUB"/>
    <property type="match status" value="1"/>
</dbReference>
<reference evidence="4 5" key="1">
    <citation type="submission" date="2024-05" db="EMBL/GenBank/DDBJ databases">
        <authorList>
            <person name="Wallberg A."/>
        </authorList>
    </citation>
    <scope>NUCLEOTIDE SEQUENCE [LARGE SCALE GENOMIC DNA]</scope>
</reference>
<accession>A0AAV2PRN1</accession>
<feature type="non-terminal residue" evidence="4">
    <location>
        <position position="1"/>
    </location>
</feature>
<dbReference type="Pfam" id="PF00431">
    <property type="entry name" value="CUB"/>
    <property type="match status" value="1"/>
</dbReference>
<protein>
    <recommendedName>
        <fullName evidence="3">CUB domain-containing protein</fullName>
    </recommendedName>
</protein>
<dbReference type="InterPro" id="IPR000859">
    <property type="entry name" value="CUB_dom"/>
</dbReference>
<evidence type="ECO:0000259" key="3">
    <source>
        <dbReference type="PROSITE" id="PS01180"/>
    </source>
</evidence>
<sequence length="128" mass="13885">GESTTIAATTIAATTATPIKTLACSKKTKTKKLKSGESVMITSPKFPEDYPNKKTQCSWKIKTAKKKDSLKISCDTFKLNGKDFLKIGKKKYKGKKAPTKLAGKNVSIDFKTEKNSSGEGFSCVVKAK</sequence>
<evidence type="ECO:0000256" key="1">
    <source>
        <dbReference type="ARBA" id="ARBA00023157"/>
    </source>
</evidence>
<feature type="domain" description="CUB" evidence="3">
    <location>
        <begin position="24"/>
        <end position="128"/>
    </location>
</feature>
<gene>
    <name evidence="4" type="ORF">MNOR_LOCUS3121</name>
</gene>
<comment type="caution">
    <text evidence="2">Lacks conserved residue(s) required for the propagation of feature annotation.</text>
</comment>
<keyword evidence="5" id="KW-1185">Reference proteome</keyword>
<dbReference type="InterPro" id="IPR035914">
    <property type="entry name" value="Sperma_CUB_dom_sf"/>
</dbReference>
<dbReference type="Proteomes" id="UP001497623">
    <property type="component" value="Unassembled WGS sequence"/>
</dbReference>
<name>A0AAV2PRN1_MEGNR</name>
<evidence type="ECO:0000313" key="4">
    <source>
        <dbReference type="EMBL" id="CAL4063155.1"/>
    </source>
</evidence>
<organism evidence="4 5">
    <name type="scientific">Meganyctiphanes norvegica</name>
    <name type="common">Northern krill</name>
    <name type="synonym">Thysanopoda norvegica</name>
    <dbReference type="NCBI Taxonomy" id="48144"/>
    <lineage>
        <taxon>Eukaryota</taxon>
        <taxon>Metazoa</taxon>
        <taxon>Ecdysozoa</taxon>
        <taxon>Arthropoda</taxon>
        <taxon>Crustacea</taxon>
        <taxon>Multicrustacea</taxon>
        <taxon>Malacostraca</taxon>
        <taxon>Eumalacostraca</taxon>
        <taxon>Eucarida</taxon>
        <taxon>Euphausiacea</taxon>
        <taxon>Euphausiidae</taxon>
        <taxon>Meganyctiphanes</taxon>
    </lineage>
</organism>
<proteinExistence type="predicted"/>
<evidence type="ECO:0000256" key="2">
    <source>
        <dbReference type="PROSITE-ProRule" id="PRU00059"/>
    </source>
</evidence>